<accession>A0ABR3W935</accession>
<dbReference type="InterPro" id="IPR000719">
    <property type="entry name" value="Prot_kinase_dom"/>
</dbReference>
<dbReference type="PROSITE" id="PS50011">
    <property type="entry name" value="PROTEIN_KINASE_DOM"/>
    <property type="match status" value="1"/>
</dbReference>
<name>A0ABR3W935_9PEZI</name>
<proteinExistence type="predicted"/>
<evidence type="ECO:0000256" key="1">
    <source>
        <dbReference type="ARBA" id="ARBA00022741"/>
    </source>
</evidence>
<dbReference type="InterPro" id="IPR013126">
    <property type="entry name" value="Hsp_70_fam"/>
</dbReference>
<feature type="coiled-coil region" evidence="3">
    <location>
        <begin position="663"/>
        <end position="690"/>
    </location>
</feature>
<evidence type="ECO:0000256" key="4">
    <source>
        <dbReference type="SAM" id="MobiDB-lite"/>
    </source>
</evidence>
<reference evidence="6 7" key="1">
    <citation type="journal article" date="2024" name="IMA Fungus">
        <title>IMA Genome - F19 : A genome assembly and annotation guide to empower mycologists, including annotated draft genome sequences of Ceratocystis pirilliformis, Diaporthe australafricana, Fusarium ophioides, Paecilomyces lecythidis, and Sporothrix stenoceras.</title>
        <authorList>
            <person name="Aylward J."/>
            <person name="Wilson A.M."/>
            <person name="Visagie C.M."/>
            <person name="Spraker J."/>
            <person name="Barnes I."/>
            <person name="Buitendag C."/>
            <person name="Ceriani C."/>
            <person name="Del Mar Angel L."/>
            <person name="du Plessis D."/>
            <person name="Fuchs T."/>
            <person name="Gasser K."/>
            <person name="Kramer D."/>
            <person name="Li W."/>
            <person name="Munsamy K."/>
            <person name="Piso A."/>
            <person name="Price J.L."/>
            <person name="Sonnekus B."/>
            <person name="Thomas C."/>
            <person name="van der Nest A."/>
            <person name="van Dijk A."/>
            <person name="van Heerden A."/>
            <person name="van Vuuren N."/>
            <person name="Yilmaz N."/>
            <person name="Duong T.A."/>
            <person name="van der Merwe N.A."/>
            <person name="Wingfield M.J."/>
            <person name="Wingfield B.D."/>
        </authorList>
    </citation>
    <scope>NUCLEOTIDE SEQUENCE [LARGE SCALE GENOMIC DNA]</scope>
    <source>
        <strain evidence="6 7">CMW 18300</strain>
    </source>
</reference>
<dbReference type="Pfam" id="PF00012">
    <property type="entry name" value="HSP70"/>
    <property type="match status" value="1"/>
</dbReference>
<dbReference type="PROSITE" id="PS01036">
    <property type="entry name" value="HSP70_3"/>
    <property type="match status" value="1"/>
</dbReference>
<sequence>MRFAIGIDIGTANTRVAVFRRGKVEIIPDEDGNELMPSYVAFGEQCRLFGGAAKAQAEFNSKNTIYGIKPFLGCSPAGSDRERSENSDLKNMPFIMERSDNQEFIVTAQYKGRSQRFTLVDIFAMLLVKAKQNAEAYLAETVSEAVISVPVRFDYEQRHHVQDAAAIAGIRLLRICTAIESIALHVYAADERYGHRPHREPQEDKIVAIIDQGTNSSNIGLARINHGTIRILGQHTTYWPGHGGYQLARCVARCIEDQVSAKHILRPKDVEQHQLARASSEAIMKELTLNSWTPVRIHTLGGKYDCTVILAREDFEMRVLKAYRDADFHDWDMLNVFMRVSKTSVSDISQLIMVGGCSEIPVVQRHWSRYFGDTPFSLSSKPDPTIYIYEVQWDRNLLIGELDVRSLLSYPDLMTEIKIVIEVGPSLSDIQVTAESPEIGKSVKYVRRYFIDREQVQSWRSAELGYQQDDEAGAVRIIDGNAAFEKSSASKYTGSSEHKPEPEHLLKTLGQFRSLIGQSGLNLGLISFSEVQETVERLSHDGQMKMATSAQLQEMRVQLEETRFALLSTTQTPEVLSLLESVLASQRLLQQYQTSTSLDHQGRFSVTNNSEHPLESPGQPSTINGPKPHVGSLNLDRASGSDPLINGAVDVPLKSGWDAEQRYTDAEQRYTDAEQRYTDAEQRYTDAELEDIAAYLRNTGHEDWSTVPRIYVVLRTIGHVELIEHFFQRGMTDIWFPFSDTTLPNALTQPSRGRFLQAQGAVLSEALCLEKGINPDNGVSRRTHIRVANEDALPFKVIANLGGGAHGMVDKVVSSLSYRKYARKRFNKPEVGANYARKFLNELDLLKSMSHVHCVDLIGSYSDPTHIALIMTPVADCNLETFFELSLVDKDKQTLMRAFFGCLAGAVDYLHGQKVIHQNIKPQNILVKDDRALLTDFGFSSIWKDLTRNSTAAGLSRTYIYTAPEAARGGIKNQAADMWSLGCVFLEMCTVLRGLSVSTMRNFFDERT</sequence>
<dbReference type="CDD" id="cd00180">
    <property type="entry name" value="PKc"/>
    <property type="match status" value="1"/>
</dbReference>
<comment type="caution">
    <text evidence="6">The sequence shown here is derived from an EMBL/GenBank/DDBJ whole genome shotgun (WGS) entry which is preliminary data.</text>
</comment>
<feature type="compositionally biased region" description="Polar residues" evidence="4">
    <location>
        <begin position="599"/>
        <end position="611"/>
    </location>
</feature>
<keyword evidence="7" id="KW-1185">Reference proteome</keyword>
<organism evidence="6 7">
    <name type="scientific">Diaporthe australafricana</name>
    <dbReference type="NCBI Taxonomy" id="127596"/>
    <lineage>
        <taxon>Eukaryota</taxon>
        <taxon>Fungi</taxon>
        <taxon>Dikarya</taxon>
        <taxon>Ascomycota</taxon>
        <taxon>Pezizomycotina</taxon>
        <taxon>Sordariomycetes</taxon>
        <taxon>Sordariomycetidae</taxon>
        <taxon>Diaporthales</taxon>
        <taxon>Diaporthaceae</taxon>
        <taxon>Diaporthe</taxon>
    </lineage>
</organism>
<dbReference type="EMBL" id="JAWRVE010000122">
    <property type="protein sequence ID" value="KAL1856390.1"/>
    <property type="molecule type" value="Genomic_DNA"/>
</dbReference>
<keyword evidence="3" id="KW-0175">Coiled coil</keyword>
<evidence type="ECO:0000313" key="7">
    <source>
        <dbReference type="Proteomes" id="UP001583177"/>
    </source>
</evidence>
<evidence type="ECO:0000259" key="5">
    <source>
        <dbReference type="PROSITE" id="PS50011"/>
    </source>
</evidence>
<dbReference type="PANTHER" id="PTHR45639">
    <property type="entry name" value="HSC70CB, ISOFORM G-RELATED"/>
    <property type="match status" value="1"/>
</dbReference>
<dbReference type="Proteomes" id="UP001583177">
    <property type="component" value="Unassembled WGS sequence"/>
</dbReference>
<evidence type="ECO:0000313" key="6">
    <source>
        <dbReference type="EMBL" id="KAL1856390.1"/>
    </source>
</evidence>
<keyword evidence="2" id="KW-0067">ATP-binding</keyword>
<dbReference type="PRINTS" id="PR00301">
    <property type="entry name" value="HEATSHOCK70"/>
</dbReference>
<feature type="region of interest" description="Disordered" evidence="4">
    <location>
        <begin position="599"/>
        <end position="638"/>
    </location>
</feature>
<dbReference type="Gene3D" id="3.30.30.30">
    <property type="match status" value="1"/>
</dbReference>
<feature type="domain" description="Protein kinase" evidence="5">
    <location>
        <begin position="795"/>
        <end position="1008"/>
    </location>
</feature>
<dbReference type="InterPro" id="IPR011009">
    <property type="entry name" value="Kinase-like_dom_sf"/>
</dbReference>
<protein>
    <recommendedName>
        <fullName evidence="5">Protein kinase domain-containing protein</fullName>
    </recommendedName>
</protein>
<dbReference type="Gene3D" id="3.30.420.40">
    <property type="match status" value="2"/>
</dbReference>
<gene>
    <name evidence="6" type="ORF">Daus18300_010762</name>
</gene>
<dbReference type="Pfam" id="PF00069">
    <property type="entry name" value="Pkinase"/>
    <property type="match status" value="1"/>
</dbReference>
<dbReference type="SUPFAM" id="SSF56112">
    <property type="entry name" value="Protein kinase-like (PK-like)"/>
    <property type="match status" value="1"/>
</dbReference>
<evidence type="ECO:0000256" key="3">
    <source>
        <dbReference type="SAM" id="Coils"/>
    </source>
</evidence>
<dbReference type="Gene3D" id="3.90.640.10">
    <property type="entry name" value="Actin, Chain A, domain 4"/>
    <property type="match status" value="1"/>
</dbReference>
<dbReference type="InterPro" id="IPR043129">
    <property type="entry name" value="ATPase_NBD"/>
</dbReference>
<dbReference type="PANTHER" id="PTHR45639:SF34">
    <property type="entry name" value="CHAPERONE PROTEIN DNAK"/>
    <property type="match status" value="1"/>
</dbReference>
<evidence type="ECO:0000256" key="2">
    <source>
        <dbReference type="ARBA" id="ARBA00022840"/>
    </source>
</evidence>
<dbReference type="InterPro" id="IPR018181">
    <property type="entry name" value="Heat_shock_70_CS"/>
</dbReference>
<dbReference type="Gene3D" id="1.10.510.10">
    <property type="entry name" value="Transferase(Phosphotransferase) domain 1"/>
    <property type="match status" value="1"/>
</dbReference>
<keyword evidence="1" id="KW-0547">Nucleotide-binding</keyword>
<dbReference type="SUPFAM" id="SSF53067">
    <property type="entry name" value="Actin-like ATPase domain"/>
    <property type="match status" value="2"/>
</dbReference>